<gene>
    <name evidence="2" type="ORF">KUA23_05245</name>
</gene>
<dbReference type="InterPro" id="IPR010546">
    <property type="entry name" value="DUF1120"/>
</dbReference>
<dbReference type="PROSITE" id="PS51257">
    <property type="entry name" value="PROKAR_LIPOPROTEIN"/>
    <property type="match status" value="1"/>
</dbReference>
<reference evidence="2" key="1">
    <citation type="journal article" date="2022" name="Front. Plant Sci.">
        <title>Agronomic efficiency and genome mining analysis of the wheat-biostimulant rhizospheric bacterium Pseudomonas pergaminensis sp. nov. strain 1008T.</title>
        <authorList>
            <person name="Diaz M."/>
            <person name="Bach T."/>
            <person name="Gonzalez Anta G."/>
            <person name="Agaras B."/>
            <person name="Wibberg D."/>
            <person name="Noguera F."/>
            <person name="Canciani W."/>
            <person name="Valverde C."/>
        </authorList>
    </citation>
    <scope>NUCLEOTIDE SEQUENCE</scope>
    <source>
        <strain evidence="2">1008</strain>
    </source>
</reference>
<organism evidence="2 3">
    <name type="scientific">Pseudomonas pergaminensis</name>
    <dbReference type="NCBI Taxonomy" id="2853159"/>
    <lineage>
        <taxon>Bacteria</taxon>
        <taxon>Pseudomonadati</taxon>
        <taxon>Pseudomonadota</taxon>
        <taxon>Gammaproteobacteria</taxon>
        <taxon>Pseudomonadales</taxon>
        <taxon>Pseudomonadaceae</taxon>
        <taxon>Pseudomonas</taxon>
    </lineage>
</organism>
<evidence type="ECO:0000256" key="1">
    <source>
        <dbReference type="SAM" id="SignalP"/>
    </source>
</evidence>
<reference evidence="2" key="2">
    <citation type="submission" date="2024-04" db="EMBL/GenBank/DDBJ databases">
        <authorList>
            <person name="Diaz M."/>
            <person name="Bach T."/>
            <person name="Gonzalez Anta G."/>
            <person name="Agaras B."/>
            <person name="Wibberg D."/>
            <person name="Noguera F."/>
            <person name="Canciani W."/>
            <person name="Ybarra T."/>
            <person name="Nunez M.L."/>
            <person name="Valverde C."/>
        </authorList>
    </citation>
    <scope>NUCLEOTIDE SEQUENCE</scope>
    <source>
        <strain evidence="2">1008</strain>
    </source>
</reference>
<feature type="chain" id="PRO_5044813471" evidence="1">
    <location>
        <begin position="23"/>
        <end position="206"/>
    </location>
</feature>
<evidence type="ECO:0000313" key="3">
    <source>
        <dbReference type="Proteomes" id="UP001056907"/>
    </source>
</evidence>
<dbReference type="Pfam" id="PF06551">
    <property type="entry name" value="DUF1120"/>
    <property type="match status" value="1"/>
</dbReference>
<proteinExistence type="predicted"/>
<protein>
    <submittedName>
        <fullName evidence="2">DUF1120 domain-containing protein</fullName>
    </submittedName>
</protein>
<dbReference type="EMBL" id="CP078013">
    <property type="protein sequence ID" value="USW02135.1"/>
    <property type="molecule type" value="Genomic_DNA"/>
</dbReference>
<accession>A0ABD7TLA2</accession>
<evidence type="ECO:0000313" key="2">
    <source>
        <dbReference type="EMBL" id="USW02135.1"/>
    </source>
</evidence>
<dbReference type="KEGG" id="ppeg:KUA23_05245"/>
<dbReference type="Proteomes" id="UP001056907">
    <property type="component" value="Chromosome"/>
</dbReference>
<dbReference type="AlphaFoldDB" id="A0ABD7TLA2"/>
<name>A0ABD7TLA2_9PSED</name>
<sequence>MKAIQIPLAACVGLACALQAQAASTVDLSVSGVITPSACTPSLSNGGVYDLGKLAAKDLNSDQPTRLPASSLHFAINCEAMTLLALEPKDNRLGSSYSEYSSTFGLGLAGNSAKIGFLQITLESVVADDVDMNPIGSTGPDTWAPSAVLSHHFLTAFTPDRTHVPAAIQHLTGDLQFIPYLAPTNTLPLTEEVHFEASATLSIKYL</sequence>
<keyword evidence="1" id="KW-0732">Signal</keyword>
<dbReference type="RefSeq" id="WP_252993536.1">
    <property type="nucleotide sequence ID" value="NZ_CP078013.2"/>
</dbReference>
<feature type="signal peptide" evidence="1">
    <location>
        <begin position="1"/>
        <end position="22"/>
    </location>
</feature>